<gene>
    <name evidence="1" type="ORF">FM042_01405</name>
</gene>
<dbReference type="AlphaFoldDB" id="A0A552X3D1"/>
<protein>
    <submittedName>
        <fullName evidence="1">YnbE family lipoprotein</fullName>
    </submittedName>
</protein>
<evidence type="ECO:0000313" key="1">
    <source>
        <dbReference type="EMBL" id="TRW49550.1"/>
    </source>
</evidence>
<reference evidence="1 2" key="1">
    <citation type="submission" date="2019-07" db="EMBL/GenBank/DDBJ databases">
        <authorList>
            <person name="Yang M."/>
            <person name="Zhao D."/>
            <person name="Xiang H."/>
        </authorList>
    </citation>
    <scope>NUCLEOTIDE SEQUENCE [LARGE SCALE GENOMIC DNA]</scope>
    <source>
        <strain evidence="1 2">IM1326</strain>
    </source>
</reference>
<name>A0A552X3D1_9GAMM</name>
<proteinExistence type="predicted"/>
<organism evidence="1 2">
    <name type="scientific">Aliidiomarina halalkaliphila</name>
    <dbReference type="NCBI Taxonomy" id="2593535"/>
    <lineage>
        <taxon>Bacteria</taxon>
        <taxon>Pseudomonadati</taxon>
        <taxon>Pseudomonadota</taxon>
        <taxon>Gammaproteobacteria</taxon>
        <taxon>Alteromonadales</taxon>
        <taxon>Idiomarinaceae</taxon>
        <taxon>Aliidiomarina</taxon>
    </lineage>
</organism>
<dbReference type="Pfam" id="PF13617">
    <property type="entry name" value="Lipoprotein_19"/>
    <property type="match status" value="1"/>
</dbReference>
<keyword evidence="1" id="KW-0449">Lipoprotein</keyword>
<dbReference type="Proteomes" id="UP000320359">
    <property type="component" value="Unassembled WGS sequence"/>
</dbReference>
<sequence>MDNIRQQLRKTSRGRRAASIRSTVLGVFGLSILALTTVGCTPTVRVATPEPITINLNVKIEHEIYIRVARELDEMFSESSGLF</sequence>
<evidence type="ECO:0000313" key="2">
    <source>
        <dbReference type="Proteomes" id="UP000320359"/>
    </source>
</evidence>
<keyword evidence="2" id="KW-1185">Reference proteome</keyword>
<dbReference type="InterPro" id="IPR025985">
    <property type="entry name" value="YnbE"/>
</dbReference>
<dbReference type="OrthoDB" id="9807866at2"/>
<dbReference type="EMBL" id="VJWL01000001">
    <property type="protein sequence ID" value="TRW49550.1"/>
    <property type="molecule type" value="Genomic_DNA"/>
</dbReference>
<accession>A0A552X3D1</accession>
<comment type="caution">
    <text evidence="1">The sequence shown here is derived from an EMBL/GenBank/DDBJ whole genome shotgun (WGS) entry which is preliminary data.</text>
</comment>